<dbReference type="EMBL" id="JAGKQH010000016">
    <property type="protein sequence ID" value="KAG6577688.1"/>
    <property type="molecule type" value="Genomic_DNA"/>
</dbReference>
<keyword evidence="7" id="KW-1185">Reference proteome</keyword>
<comment type="subcellular location">
    <subcellularLocation>
        <location evidence="1">Membrane</location>
    </subcellularLocation>
</comment>
<dbReference type="SMART" id="SM00271">
    <property type="entry name" value="DnaJ"/>
    <property type="match status" value="1"/>
</dbReference>
<gene>
    <name evidence="6" type="primary">ATJ13</name>
    <name evidence="6" type="ORF">SDJN03_25262</name>
</gene>
<dbReference type="InterPro" id="IPR055225">
    <property type="entry name" value="DNAJC11-like_beta-barrel"/>
</dbReference>
<name>A0AAV6MB26_9ROSI</name>
<dbReference type="PROSITE" id="PS00636">
    <property type="entry name" value="DNAJ_1"/>
    <property type="match status" value="1"/>
</dbReference>
<dbReference type="AlphaFoldDB" id="A0AAV6MB26"/>
<comment type="caution">
    <text evidence="6">The sequence shown here is derived from an EMBL/GenBank/DDBJ whole genome shotgun (WGS) entry which is preliminary data.</text>
</comment>
<dbReference type="InterPro" id="IPR042162">
    <property type="entry name" value="AtJ13"/>
</dbReference>
<dbReference type="CDD" id="cd06257">
    <property type="entry name" value="DnaJ"/>
    <property type="match status" value="1"/>
</dbReference>
<dbReference type="InterPro" id="IPR001623">
    <property type="entry name" value="DnaJ_domain"/>
</dbReference>
<dbReference type="PANTHER" id="PTHR44914">
    <property type="entry name" value="CHAPERONE PROTEIN DNAJ 13"/>
    <property type="match status" value="1"/>
</dbReference>
<dbReference type="PANTHER" id="PTHR44914:SF1">
    <property type="entry name" value="CHAPERONE PROTEIN DNAJ 13"/>
    <property type="match status" value="1"/>
</dbReference>
<protein>
    <submittedName>
        <fullName evidence="6">Chaperone protein dnaJ 13</fullName>
    </submittedName>
</protein>
<dbReference type="InterPro" id="IPR018253">
    <property type="entry name" value="DnaJ_domain_CS"/>
</dbReference>
<dbReference type="GO" id="GO:0016020">
    <property type="term" value="C:membrane"/>
    <property type="evidence" value="ECO:0007669"/>
    <property type="project" value="UniProtKB-SubCell"/>
</dbReference>
<dbReference type="Pfam" id="PF11875">
    <property type="entry name" value="DnaJ-like_C11_C"/>
    <property type="match status" value="1"/>
</dbReference>
<proteinExistence type="predicted"/>
<keyword evidence="4" id="KW-0175">Coiled coil</keyword>
<evidence type="ECO:0000313" key="7">
    <source>
        <dbReference type="Proteomes" id="UP000685013"/>
    </source>
</evidence>
<dbReference type="Pfam" id="PF00226">
    <property type="entry name" value="DnaJ"/>
    <property type="match status" value="1"/>
</dbReference>
<keyword evidence="2" id="KW-0472">Membrane</keyword>
<feature type="coiled-coil region" evidence="4">
    <location>
        <begin position="405"/>
        <end position="446"/>
    </location>
</feature>
<evidence type="ECO:0000313" key="6">
    <source>
        <dbReference type="EMBL" id="KAG6577688.1"/>
    </source>
</evidence>
<feature type="non-terminal residue" evidence="6">
    <location>
        <position position="1"/>
    </location>
</feature>
<feature type="domain" description="J" evidence="5">
    <location>
        <begin position="13"/>
        <end position="81"/>
    </location>
</feature>
<evidence type="ECO:0000256" key="3">
    <source>
        <dbReference type="ARBA" id="ARBA00023186"/>
    </source>
</evidence>
<dbReference type="InterPro" id="IPR024586">
    <property type="entry name" value="DnaJ-like_C11_C"/>
</dbReference>
<dbReference type="PROSITE" id="PS50076">
    <property type="entry name" value="DNAJ_2"/>
    <property type="match status" value="1"/>
</dbReference>
<evidence type="ECO:0000256" key="4">
    <source>
        <dbReference type="SAM" id="Coils"/>
    </source>
</evidence>
<keyword evidence="3" id="KW-0143">Chaperone</keyword>
<evidence type="ECO:0000256" key="2">
    <source>
        <dbReference type="ARBA" id="ARBA00023136"/>
    </source>
</evidence>
<dbReference type="Pfam" id="PF22774">
    <property type="entry name" value="DNAJC11_beta-barrel"/>
    <property type="match status" value="1"/>
</dbReference>
<evidence type="ECO:0000256" key="1">
    <source>
        <dbReference type="ARBA" id="ARBA00004370"/>
    </source>
</evidence>
<accession>A0AAV6MB26</accession>
<reference evidence="6 7" key="1">
    <citation type="journal article" date="2021" name="Hortic Res">
        <title>The domestication of Cucurbita argyrosperma as revealed by the genome of its wild relative.</title>
        <authorList>
            <person name="Barrera-Redondo J."/>
            <person name="Sanchez-de la Vega G."/>
            <person name="Aguirre-Liguori J.A."/>
            <person name="Castellanos-Morales G."/>
            <person name="Gutierrez-Guerrero Y.T."/>
            <person name="Aguirre-Dugua X."/>
            <person name="Aguirre-Planter E."/>
            <person name="Tenaillon M.I."/>
            <person name="Lira-Saade R."/>
            <person name="Eguiarte L.E."/>
        </authorList>
    </citation>
    <scope>NUCLEOTIDE SEQUENCE [LARGE SCALE GENOMIC DNA]</scope>
    <source>
        <strain evidence="6">JBR-2021</strain>
    </source>
</reference>
<evidence type="ECO:0000259" key="5">
    <source>
        <dbReference type="PROSITE" id="PS50076"/>
    </source>
</evidence>
<sequence length="552" mass="61800">MEEEEEAGPPNKDLYALLHISPEASDEEIRKAYRQWAQVYHPDKYQSPHMKDIATENFQRICEAYEILTDENKRKIYDIYGMEGLTSGLELGPKLNRADEIKEELERLRKRKEEEKISAHFRPSGTILANMSLPHFLVGDGIMRGYSFIYVNQNFRMAITSEVQSQISKNNTVGIGGNLAVTGNVGGGAASALFRHQFSSVSSVEFMASAGLRSLIGVQASRHLTSHSTATMGISMSLEDGSLNLSNSWTRQLSETANGNIQLTLGPESSVAVGWQKKEEKRSVAGEVKFSTSSFGASAHYTHRFSVKSHGRIAGRVGSTMLELELGGGRKLSKFSTVRMLYSIGIQGIFWKFELHRGGQKLIIPILISRHLNPVFAAGAFIFPTSAYFLLKKFLVKPYYQRREKQKAFENMQKTSAQVREARAAAEKAQQLLQNVANRKRNRQSEIGGLVITKAIYGNQKELKKRDELMEPNDESSLRIIDVTLPLNFLVNDSGQLKLHEGVKKSGIMGFCDPCPGEPKQLYVEYTYGGKTFEVVVDDYEELLIPRPSQQI</sequence>
<dbReference type="Proteomes" id="UP000685013">
    <property type="component" value="Chromosome 16"/>
</dbReference>
<organism evidence="6 7">
    <name type="scientific">Cucurbita argyrosperma subsp. sororia</name>
    <dbReference type="NCBI Taxonomy" id="37648"/>
    <lineage>
        <taxon>Eukaryota</taxon>
        <taxon>Viridiplantae</taxon>
        <taxon>Streptophyta</taxon>
        <taxon>Embryophyta</taxon>
        <taxon>Tracheophyta</taxon>
        <taxon>Spermatophyta</taxon>
        <taxon>Magnoliopsida</taxon>
        <taxon>eudicotyledons</taxon>
        <taxon>Gunneridae</taxon>
        <taxon>Pentapetalae</taxon>
        <taxon>rosids</taxon>
        <taxon>fabids</taxon>
        <taxon>Cucurbitales</taxon>
        <taxon>Cucurbitaceae</taxon>
        <taxon>Cucurbiteae</taxon>
        <taxon>Cucurbita</taxon>
    </lineage>
</organism>